<reference evidence="1" key="1">
    <citation type="submission" date="2022-03" db="EMBL/GenBank/DDBJ databases">
        <authorList>
            <person name="Leyn A S."/>
        </authorList>
    </citation>
    <scope>NUCLEOTIDE SEQUENCE</scope>
    <source>
        <strain evidence="1">Streptomyces globisporus 4-3</strain>
    </source>
</reference>
<comment type="caution">
    <text evidence="1">The sequence shown here is derived from an EMBL/GenBank/DDBJ whole genome shotgun (WGS) entry which is preliminary data.</text>
</comment>
<evidence type="ECO:0000313" key="2">
    <source>
        <dbReference type="Proteomes" id="UP001154015"/>
    </source>
</evidence>
<proteinExistence type="predicted"/>
<evidence type="ECO:0000313" key="1">
    <source>
        <dbReference type="EMBL" id="CAH9416536.1"/>
    </source>
</evidence>
<name>A0ABM9GY21_STRGL</name>
<dbReference type="Proteomes" id="UP001154015">
    <property type="component" value="Unassembled WGS sequence"/>
</dbReference>
<dbReference type="EMBL" id="CAKXYP010000009">
    <property type="protein sequence ID" value="CAH9416536.1"/>
    <property type="molecule type" value="Genomic_DNA"/>
</dbReference>
<accession>A0ABM9GY21</accession>
<sequence length="47" mass="4887">MTASCRAVRAAAQLSGLEGAGYGEDALVACHSYWARLAACASGRTRR</sequence>
<gene>
    <name evidence="1" type="ORF">SGL43_03561</name>
</gene>
<keyword evidence="2" id="KW-1185">Reference proteome</keyword>
<organism evidence="1 2">
    <name type="scientific">Streptomyces globisporus</name>
    <dbReference type="NCBI Taxonomy" id="1908"/>
    <lineage>
        <taxon>Bacteria</taxon>
        <taxon>Bacillati</taxon>
        <taxon>Actinomycetota</taxon>
        <taxon>Actinomycetes</taxon>
        <taxon>Kitasatosporales</taxon>
        <taxon>Streptomycetaceae</taxon>
        <taxon>Streptomyces</taxon>
    </lineage>
</organism>
<protein>
    <submittedName>
        <fullName evidence="1">Uncharacterized protein</fullName>
    </submittedName>
</protein>